<dbReference type="InterPro" id="IPR027266">
    <property type="entry name" value="TrmE/GcvT-like"/>
</dbReference>
<feature type="region of interest" description="Disordered" evidence="3">
    <location>
        <begin position="556"/>
        <end position="579"/>
    </location>
</feature>
<dbReference type="EMBL" id="ML977143">
    <property type="protein sequence ID" value="KAF1990115.1"/>
    <property type="molecule type" value="Genomic_DNA"/>
</dbReference>
<dbReference type="SUPFAM" id="SSF52540">
    <property type="entry name" value="P-loop containing nucleoside triphosphate hydrolases"/>
    <property type="match status" value="1"/>
</dbReference>
<name>A0A6G1HAC9_9PEZI</name>
<feature type="domain" description="GTP-binding protein TrmE N-terminal" evidence="5">
    <location>
        <begin position="30"/>
        <end position="167"/>
    </location>
</feature>
<feature type="compositionally biased region" description="Polar residues" evidence="3">
    <location>
        <begin position="1"/>
        <end position="10"/>
    </location>
</feature>
<dbReference type="GO" id="GO:0005739">
    <property type="term" value="C:mitochondrion"/>
    <property type="evidence" value="ECO:0007669"/>
    <property type="project" value="TreeGrafter"/>
</dbReference>
<evidence type="ECO:0000256" key="1">
    <source>
        <dbReference type="ARBA" id="ARBA00022741"/>
    </source>
</evidence>
<accession>A0A6G1HAC9</accession>
<dbReference type="Pfam" id="PF01926">
    <property type="entry name" value="MMR_HSR1"/>
    <property type="match status" value="1"/>
</dbReference>
<keyword evidence="1" id="KW-0547">Nucleotide-binding</keyword>
<evidence type="ECO:0000259" key="6">
    <source>
        <dbReference type="Pfam" id="PF12631"/>
    </source>
</evidence>
<gene>
    <name evidence="7" type="ORF">K402DRAFT_418195</name>
</gene>
<feature type="compositionally biased region" description="Basic and acidic residues" evidence="3">
    <location>
        <begin position="12"/>
        <end position="27"/>
    </location>
</feature>
<evidence type="ECO:0008006" key="9">
    <source>
        <dbReference type="Google" id="ProtNLM"/>
    </source>
</evidence>
<proteinExistence type="inferred from homology"/>
<dbReference type="InterPro" id="IPR004520">
    <property type="entry name" value="GTPase_MnmE"/>
</dbReference>
<dbReference type="SUPFAM" id="SSF103025">
    <property type="entry name" value="Folate-binding domain"/>
    <property type="match status" value="1"/>
</dbReference>
<dbReference type="CDD" id="cd14858">
    <property type="entry name" value="TrmE_N"/>
    <property type="match status" value="1"/>
</dbReference>
<dbReference type="Gene3D" id="3.30.1360.120">
    <property type="entry name" value="Probable tRNA modification gtpase trme, domain 1"/>
    <property type="match status" value="1"/>
</dbReference>
<dbReference type="GO" id="GO:0002098">
    <property type="term" value="P:tRNA wobble uridine modification"/>
    <property type="evidence" value="ECO:0007669"/>
    <property type="project" value="TreeGrafter"/>
</dbReference>
<reference evidence="7" key="1">
    <citation type="journal article" date="2020" name="Stud. Mycol.">
        <title>101 Dothideomycetes genomes: a test case for predicting lifestyles and emergence of pathogens.</title>
        <authorList>
            <person name="Haridas S."/>
            <person name="Albert R."/>
            <person name="Binder M."/>
            <person name="Bloem J."/>
            <person name="Labutti K."/>
            <person name="Salamov A."/>
            <person name="Andreopoulos B."/>
            <person name="Baker S."/>
            <person name="Barry K."/>
            <person name="Bills G."/>
            <person name="Bluhm B."/>
            <person name="Cannon C."/>
            <person name="Castanera R."/>
            <person name="Culley D."/>
            <person name="Daum C."/>
            <person name="Ezra D."/>
            <person name="Gonzalez J."/>
            <person name="Henrissat B."/>
            <person name="Kuo A."/>
            <person name="Liang C."/>
            <person name="Lipzen A."/>
            <person name="Lutzoni F."/>
            <person name="Magnuson J."/>
            <person name="Mondo S."/>
            <person name="Nolan M."/>
            <person name="Ohm R."/>
            <person name="Pangilinan J."/>
            <person name="Park H.-J."/>
            <person name="Ramirez L."/>
            <person name="Alfaro M."/>
            <person name="Sun H."/>
            <person name="Tritt A."/>
            <person name="Yoshinaga Y."/>
            <person name="Zwiers L.-H."/>
            <person name="Turgeon B."/>
            <person name="Goodwin S."/>
            <person name="Spatafora J."/>
            <person name="Crous P."/>
            <person name="Grigoriev I."/>
        </authorList>
    </citation>
    <scope>NUCLEOTIDE SEQUENCE</scope>
    <source>
        <strain evidence="7">CBS 113979</strain>
    </source>
</reference>
<dbReference type="AlphaFoldDB" id="A0A6G1HAC9"/>
<dbReference type="GO" id="GO:0030488">
    <property type="term" value="P:tRNA methylation"/>
    <property type="evidence" value="ECO:0007669"/>
    <property type="project" value="TreeGrafter"/>
</dbReference>
<evidence type="ECO:0000259" key="5">
    <source>
        <dbReference type="Pfam" id="PF10396"/>
    </source>
</evidence>
<dbReference type="InterPro" id="IPR027417">
    <property type="entry name" value="P-loop_NTPase"/>
</dbReference>
<dbReference type="Pfam" id="PF12631">
    <property type="entry name" value="MnmE_helical"/>
    <property type="match status" value="1"/>
</dbReference>
<feature type="region of interest" description="Disordered" evidence="3">
    <location>
        <begin position="329"/>
        <end position="350"/>
    </location>
</feature>
<keyword evidence="8" id="KW-1185">Reference proteome</keyword>
<feature type="compositionally biased region" description="Low complexity" evidence="3">
    <location>
        <begin position="556"/>
        <end position="574"/>
    </location>
</feature>
<sequence length="628" mass="66429">MIKRQYSSFGAQDEKQSSGPDGLHDEGQSTIYALSTAPGRAAIAVVRISGPLCAHILFSLTLSNTLPKPRYATIRKLHHPQTHAILDPSTLILHFPAPHSFTGEDILELHLHGGPAIVKAVLEAIPLCRPTSTSTYPSSPPPHLLPPNPIRPANPGEFTLRAYHNTRLTLPQIESLSATLSATTEQQRRLAVRGASAALSTQYETWRASLLAARGELEALIDFSEDQHLDSPRVLLRNVAGQVARLAETVAKWRGNAVKGELFREGIKVALLGAPNAGKSSLLNAVVGREAAIVSRTAGTTRDVVDVGVDLAGWFVRFGDTAGLRSASERVGGSDDSVMGNTTAGEDGGVGEVEQEGIKRAIERALTSDVVIVVLSLEPNPNSNFNPDPTAPQKHIPLDPTVLTTARRIAASGRAVLVAINKVDTVSDESIAVDWLVRNSALLKSFTEKVFTISCQNAVSGETGQRQRTRDVGGVQTFLTLGLVKTFEEITALEIPGPSVSADAMMDGGAGQGAGGGADIDPSIWQESLNATARQRVLLDECLSHLDAFLGVAPLSSVTPSNSPTSPTSSPNTPEDAEDLDNTDVDIVIAAESLRAAADCLARITGRGGQGDVEEVLGVVFEKFCVGK</sequence>
<keyword evidence="2" id="KW-0342">GTP-binding</keyword>
<evidence type="ECO:0000256" key="3">
    <source>
        <dbReference type="SAM" id="MobiDB-lite"/>
    </source>
</evidence>
<evidence type="ECO:0000313" key="8">
    <source>
        <dbReference type="Proteomes" id="UP000800041"/>
    </source>
</evidence>
<feature type="domain" description="MnmE helical" evidence="6">
    <location>
        <begin position="170"/>
        <end position="625"/>
    </location>
</feature>
<dbReference type="HAMAP" id="MF_00379">
    <property type="entry name" value="GTPase_MnmE"/>
    <property type="match status" value="1"/>
</dbReference>
<dbReference type="InterPro" id="IPR025867">
    <property type="entry name" value="MnmE_helical"/>
</dbReference>
<evidence type="ECO:0000313" key="7">
    <source>
        <dbReference type="EMBL" id="KAF1990115.1"/>
    </source>
</evidence>
<evidence type="ECO:0000256" key="2">
    <source>
        <dbReference type="ARBA" id="ARBA00023134"/>
    </source>
</evidence>
<feature type="region of interest" description="Disordered" evidence="3">
    <location>
        <begin position="1"/>
        <end position="27"/>
    </location>
</feature>
<dbReference type="GO" id="GO:0005525">
    <property type="term" value="F:GTP binding"/>
    <property type="evidence" value="ECO:0007669"/>
    <property type="project" value="UniProtKB-KW"/>
</dbReference>
<dbReference type="CDD" id="cd04164">
    <property type="entry name" value="trmE"/>
    <property type="match status" value="1"/>
</dbReference>
<dbReference type="OrthoDB" id="188276at2759"/>
<dbReference type="PANTHER" id="PTHR42714:SF2">
    <property type="entry name" value="TRNA MODIFICATION GTPASE GTPBP3, MITOCHONDRIAL"/>
    <property type="match status" value="1"/>
</dbReference>
<evidence type="ECO:0000259" key="4">
    <source>
        <dbReference type="Pfam" id="PF01926"/>
    </source>
</evidence>
<organism evidence="7 8">
    <name type="scientific">Aulographum hederae CBS 113979</name>
    <dbReference type="NCBI Taxonomy" id="1176131"/>
    <lineage>
        <taxon>Eukaryota</taxon>
        <taxon>Fungi</taxon>
        <taxon>Dikarya</taxon>
        <taxon>Ascomycota</taxon>
        <taxon>Pezizomycotina</taxon>
        <taxon>Dothideomycetes</taxon>
        <taxon>Pleosporomycetidae</taxon>
        <taxon>Aulographales</taxon>
        <taxon>Aulographaceae</taxon>
    </lineage>
</organism>
<dbReference type="InterPro" id="IPR006073">
    <property type="entry name" value="GTP-bd"/>
</dbReference>
<dbReference type="Gene3D" id="1.20.120.430">
    <property type="entry name" value="tRNA modification GTPase MnmE domain 2"/>
    <property type="match status" value="2"/>
</dbReference>
<dbReference type="InterPro" id="IPR018948">
    <property type="entry name" value="GTP-bd_TrmE_N"/>
</dbReference>
<dbReference type="PANTHER" id="PTHR42714">
    <property type="entry name" value="TRNA MODIFICATION GTPASE GTPBP3"/>
    <property type="match status" value="1"/>
</dbReference>
<dbReference type="Proteomes" id="UP000800041">
    <property type="component" value="Unassembled WGS sequence"/>
</dbReference>
<dbReference type="SUPFAM" id="SSF116878">
    <property type="entry name" value="TrmE connector domain"/>
    <property type="match status" value="1"/>
</dbReference>
<feature type="domain" description="G" evidence="4">
    <location>
        <begin position="268"/>
        <end position="391"/>
    </location>
</feature>
<dbReference type="InterPro" id="IPR027368">
    <property type="entry name" value="MnmE_dom2"/>
</dbReference>
<dbReference type="InterPro" id="IPR031168">
    <property type="entry name" value="G_TrmE"/>
</dbReference>
<protein>
    <recommendedName>
        <fullName evidence="9">P-loop containing nucleoside triphosphate hydrolase protein</fullName>
    </recommendedName>
</protein>
<dbReference type="Pfam" id="PF10396">
    <property type="entry name" value="TrmE_N"/>
    <property type="match status" value="1"/>
</dbReference>
<dbReference type="Gene3D" id="3.40.50.300">
    <property type="entry name" value="P-loop containing nucleotide triphosphate hydrolases"/>
    <property type="match status" value="1"/>
</dbReference>
<dbReference type="GO" id="GO:0003924">
    <property type="term" value="F:GTPase activity"/>
    <property type="evidence" value="ECO:0007669"/>
    <property type="project" value="InterPro"/>
</dbReference>